<evidence type="ECO:0000256" key="5">
    <source>
        <dbReference type="ARBA" id="ARBA00022679"/>
    </source>
</evidence>
<keyword evidence="11" id="KW-0472">Membrane</keyword>
<keyword evidence="9" id="KW-0902">Two-component regulatory system</keyword>
<dbReference type="Gene3D" id="1.10.287.130">
    <property type="match status" value="1"/>
</dbReference>
<dbReference type="Pfam" id="PF00672">
    <property type="entry name" value="HAMP"/>
    <property type="match status" value="1"/>
</dbReference>
<evidence type="ECO:0000256" key="10">
    <source>
        <dbReference type="SAM" id="Coils"/>
    </source>
</evidence>
<dbReference type="PROSITE" id="PS50885">
    <property type="entry name" value="HAMP"/>
    <property type="match status" value="1"/>
</dbReference>
<evidence type="ECO:0000256" key="11">
    <source>
        <dbReference type="SAM" id="Phobius"/>
    </source>
</evidence>
<dbReference type="InterPro" id="IPR036097">
    <property type="entry name" value="HisK_dim/P_sf"/>
</dbReference>
<dbReference type="PANTHER" id="PTHR43065:SF46">
    <property type="entry name" value="C4-DICARBOXYLATE TRANSPORT SENSOR PROTEIN DCTB"/>
    <property type="match status" value="1"/>
</dbReference>
<gene>
    <name evidence="14" type="ORF">N47_J01370</name>
</gene>
<dbReference type="SMART" id="SM00387">
    <property type="entry name" value="HATPase_c"/>
    <property type="match status" value="1"/>
</dbReference>
<evidence type="ECO:0000256" key="6">
    <source>
        <dbReference type="ARBA" id="ARBA00022741"/>
    </source>
</evidence>
<dbReference type="InterPro" id="IPR003594">
    <property type="entry name" value="HATPase_dom"/>
</dbReference>
<evidence type="ECO:0000256" key="3">
    <source>
        <dbReference type="ARBA" id="ARBA00012438"/>
    </source>
</evidence>
<feature type="coiled-coil region" evidence="10">
    <location>
        <begin position="236"/>
        <end position="277"/>
    </location>
</feature>
<name>E1YF12_9BACT</name>
<dbReference type="SMART" id="SM00388">
    <property type="entry name" value="HisKA"/>
    <property type="match status" value="1"/>
</dbReference>
<dbReference type="InterPro" id="IPR005467">
    <property type="entry name" value="His_kinase_dom"/>
</dbReference>
<dbReference type="SUPFAM" id="SSF158472">
    <property type="entry name" value="HAMP domain-like"/>
    <property type="match status" value="1"/>
</dbReference>
<keyword evidence="8" id="KW-0067">ATP-binding</keyword>
<keyword evidence="11" id="KW-0812">Transmembrane</keyword>
<dbReference type="GO" id="GO:0016020">
    <property type="term" value="C:membrane"/>
    <property type="evidence" value="ECO:0007669"/>
    <property type="project" value="UniProtKB-SubCell"/>
</dbReference>
<sequence>MSVRTRLMIVTILGLAITMSVWGWVQVRALDKIITEQQIKKLSNVAETIITYYQNFHTRQGLSVLDKTLKEQIQSDVQLARIDIYSVINDDSDYVAGANRVQYNWPETLVESVAEELKPRHNKLDIEGGPAIGLLASDIMPGKNKKNRVVVGVIAYSQSSTEILNRAKHLLVYSSAGLLFFILLILYLSYGWIIRRPLRRIVGAIDEFQAGQYNRRINLKRTDEWKLLANHFNSMADKIEKVLAQYQELNLSLEKKIQDATHNVVQLQKEVNQLQQLTALGYLTANLAHELGTPLHSIAGMARLLLERGEWPPDAGRKLELIVLQTQRLDAVIQNVRRATRLPEPHFETLSINELLNETLPLIEPLILKPDIRFSVNVNDNIPYLYVDRYRFQIAILNLIENAVEAISKNGEISISVSVLPDGSFITISVKDTGSGIPAELIEKVREPFFSTHNDERMRGLGLAIVNGIATKVHGGRLEIKSSPGTGTEIILYFPVVGSV</sequence>
<dbReference type="Pfam" id="PF02518">
    <property type="entry name" value="HATPase_c"/>
    <property type="match status" value="1"/>
</dbReference>
<accession>E1YF12</accession>
<evidence type="ECO:0000313" key="14">
    <source>
        <dbReference type="EMBL" id="CBX29156.1"/>
    </source>
</evidence>
<organism evidence="14">
    <name type="scientific">uncultured Desulfobacterium sp</name>
    <dbReference type="NCBI Taxonomy" id="201089"/>
    <lineage>
        <taxon>Bacteria</taxon>
        <taxon>Pseudomonadati</taxon>
        <taxon>Thermodesulfobacteriota</taxon>
        <taxon>Desulfobacteria</taxon>
        <taxon>Desulfobacterales</taxon>
        <taxon>Desulfobacteriaceae</taxon>
        <taxon>Desulfobacterium</taxon>
        <taxon>environmental samples</taxon>
    </lineage>
</organism>
<comment type="catalytic activity">
    <reaction evidence="1">
        <text>ATP + protein L-histidine = ADP + protein N-phospho-L-histidine.</text>
        <dbReference type="EC" id="2.7.13.3"/>
    </reaction>
</comment>
<evidence type="ECO:0000259" key="12">
    <source>
        <dbReference type="PROSITE" id="PS50109"/>
    </source>
</evidence>
<dbReference type="InterPro" id="IPR003661">
    <property type="entry name" value="HisK_dim/P_dom"/>
</dbReference>
<evidence type="ECO:0000256" key="7">
    <source>
        <dbReference type="ARBA" id="ARBA00022777"/>
    </source>
</evidence>
<protein>
    <recommendedName>
        <fullName evidence="3">histidine kinase</fullName>
        <ecNumber evidence="3">2.7.13.3</ecNumber>
    </recommendedName>
</protein>
<keyword evidence="6" id="KW-0547">Nucleotide-binding</keyword>
<keyword evidence="11" id="KW-1133">Transmembrane helix</keyword>
<dbReference type="EC" id="2.7.13.3" evidence="3"/>
<feature type="domain" description="HAMP" evidence="13">
    <location>
        <begin position="192"/>
        <end position="244"/>
    </location>
</feature>
<dbReference type="SUPFAM" id="SSF55874">
    <property type="entry name" value="ATPase domain of HSP90 chaperone/DNA topoisomerase II/histidine kinase"/>
    <property type="match status" value="1"/>
</dbReference>
<proteinExistence type="predicted"/>
<dbReference type="SUPFAM" id="SSF47384">
    <property type="entry name" value="Homodimeric domain of signal transducing histidine kinase"/>
    <property type="match status" value="1"/>
</dbReference>
<dbReference type="PRINTS" id="PR00344">
    <property type="entry name" value="BCTRLSENSOR"/>
</dbReference>
<dbReference type="InterPro" id="IPR036890">
    <property type="entry name" value="HATPase_C_sf"/>
</dbReference>
<evidence type="ECO:0000256" key="1">
    <source>
        <dbReference type="ARBA" id="ARBA00000085"/>
    </source>
</evidence>
<dbReference type="Gene3D" id="6.10.340.10">
    <property type="match status" value="1"/>
</dbReference>
<comment type="subcellular location">
    <subcellularLocation>
        <location evidence="2">Membrane</location>
    </subcellularLocation>
</comment>
<dbReference type="AlphaFoldDB" id="E1YF12"/>
<dbReference type="PANTHER" id="PTHR43065">
    <property type="entry name" value="SENSOR HISTIDINE KINASE"/>
    <property type="match status" value="1"/>
</dbReference>
<evidence type="ECO:0000256" key="4">
    <source>
        <dbReference type="ARBA" id="ARBA00022553"/>
    </source>
</evidence>
<dbReference type="Gene3D" id="3.30.565.10">
    <property type="entry name" value="Histidine kinase-like ATPase, C-terminal domain"/>
    <property type="match status" value="1"/>
</dbReference>
<evidence type="ECO:0000256" key="9">
    <source>
        <dbReference type="ARBA" id="ARBA00023012"/>
    </source>
</evidence>
<feature type="transmembrane region" description="Helical" evidence="11">
    <location>
        <begin position="170"/>
        <end position="190"/>
    </location>
</feature>
<evidence type="ECO:0000256" key="8">
    <source>
        <dbReference type="ARBA" id="ARBA00022840"/>
    </source>
</evidence>
<keyword evidence="10" id="KW-0175">Coiled coil</keyword>
<keyword evidence="5" id="KW-0808">Transferase</keyword>
<keyword evidence="4" id="KW-0597">Phosphoprotein</keyword>
<reference evidence="14" key="1">
    <citation type="journal article" date="2011" name="Environ. Microbiol.">
        <title>Genomic insights into the metabolic potential of the polycyclic aromatic hydrocarbon degrading sulfate-reducing Deltaproteobacterium N47.</title>
        <authorList>
            <person name="Bergmann F."/>
            <person name="Selesi D."/>
            <person name="Weinmaier T."/>
            <person name="Tischler P."/>
            <person name="Rattei T."/>
            <person name="Meckenstock R.U."/>
        </authorList>
    </citation>
    <scope>NUCLEOTIDE SEQUENCE</scope>
</reference>
<dbReference type="GO" id="GO:0005524">
    <property type="term" value="F:ATP binding"/>
    <property type="evidence" value="ECO:0007669"/>
    <property type="project" value="UniProtKB-KW"/>
</dbReference>
<dbReference type="InterPro" id="IPR004358">
    <property type="entry name" value="Sig_transdc_His_kin-like_C"/>
</dbReference>
<feature type="domain" description="Histidine kinase" evidence="12">
    <location>
        <begin position="286"/>
        <end position="498"/>
    </location>
</feature>
<dbReference type="Pfam" id="PF00512">
    <property type="entry name" value="HisKA"/>
    <property type="match status" value="1"/>
</dbReference>
<dbReference type="SMART" id="SM00304">
    <property type="entry name" value="HAMP"/>
    <property type="match status" value="1"/>
</dbReference>
<dbReference type="PROSITE" id="PS50109">
    <property type="entry name" value="HIS_KIN"/>
    <property type="match status" value="1"/>
</dbReference>
<dbReference type="InterPro" id="IPR003660">
    <property type="entry name" value="HAMP_dom"/>
</dbReference>
<keyword evidence="7" id="KW-0418">Kinase</keyword>
<dbReference type="GO" id="GO:0000155">
    <property type="term" value="F:phosphorelay sensor kinase activity"/>
    <property type="evidence" value="ECO:0007669"/>
    <property type="project" value="InterPro"/>
</dbReference>
<evidence type="ECO:0000259" key="13">
    <source>
        <dbReference type="PROSITE" id="PS50885"/>
    </source>
</evidence>
<evidence type="ECO:0000256" key="2">
    <source>
        <dbReference type="ARBA" id="ARBA00004370"/>
    </source>
</evidence>
<dbReference type="CDD" id="cd06225">
    <property type="entry name" value="HAMP"/>
    <property type="match status" value="1"/>
</dbReference>
<dbReference type="EMBL" id="FR695872">
    <property type="protein sequence ID" value="CBX29156.1"/>
    <property type="molecule type" value="Genomic_DNA"/>
</dbReference>
<dbReference type="CDD" id="cd00082">
    <property type="entry name" value="HisKA"/>
    <property type="match status" value="1"/>
</dbReference>